<dbReference type="EMBL" id="LR796918">
    <property type="protein sequence ID" value="CAB4174056.1"/>
    <property type="molecule type" value="Genomic_DNA"/>
</dbReference>
<dbReference type="EMBL" id="LR797182">
    <property type="protein sequence ID" value="CAB4192302.1"/>
    <property type="molecule type" value="Genomic_DNA"/>
</dbReference>
<evidence type="ECO:0000313" key="2">
    <source>
        <dbReference type="EMBL" id="CAB4174056.1"/>
    </source>
</evidence>
<reference evidence="2" key="1">
    <citation type="submission" date="2020-05" db="EMBL/GenBank/DDBJ databases">
        <authorList>
            <person name="Chiriac C."/>
            <person name="Salcher M."/>
            <person name="Ghai R."/>
            <person name="Kavagutti S V."/>
        </authorList>
    </citation>
    <scope>NUCLEOTIDE SEQUENCE</scope>
</reference>
<evidence type="ECO:0000313" key="3">
    <source>
        <dbReference type="EMBL" id="CAB4192302.1"/>
    </source>
</evidence>
<evidence type="ECO:0000313" key="1">
    <source>
        <dbReference type="EMBL" id="CAB4134882.1"/>
    </source>
</evidence>
<accession>A0A6J5PVD1</accession>
<dbReference type="EMBL" id="LR796292">
    <property type="protein sequence ID" value="CAB4134882.1"/>
    <property type="molecule type" value="Genomic_DNA"/>
</dbReference>
<gene>
    <name evidence="3" type="ORF">UFOVP1231_20</name>
    <name evidence="1" type="ORF">UFOVP283_29</name>
    <name evidence="2" type="ORF">UFOVP957_19</name>
</gene>
<organism evidence="2">
    <name type="scientific">uncultured Caudovirales phage</name>
    <dbReference type="NCBI Taxonomy" id="2100421"/>
    <lineage>
        <taxon>Viruses</taxon>
        <taxon>Duplodnaviria</taxon>
        <taxon>Heunggongvirae</taxon>
        <taxon>Uroviricota</taxon>
        <taxon>Caudoviricetes</taxon>
        <taxon>Peduoviridae</taxon>
        <taxon>Maltschvirus</taxon>
        <taxon>Maltschvirus maltsch</taxon>
    </lineage>
</organism>
<sequence>MTKHLPECPSESIVCEGEYCLCDYAHFCCCDALRACEKRVREDEQSHNFSPDIHWDGMSEAYQRGLDAAREAVAVVRGKWVFGPRIYKHEVLTAIDAGKAYGLTVTGYTRGLDAGSKVITVAAIAKVLAWVDGCTPEEIASAATNAMWMESAQACFKEINHD</sequence>
<protein>
    <submittedName>
        <fullName evidence="2">Uncharacterized protein</fullName>
    </submittedName>
</protein>
<proteinExistence type="predicted"/>
<name>A0A6J5PVD1_9CAUD</name>